<dbReference type="InterPro" id="IPR027434">
    <property type="entry name" value="Homing_endonucl"/>
</dbReference>
<dbReference type="InterPro" id="IPR004042">
    <property type="entry name" value="Intein_endonuc_central"/>
</dbReference>
<reference evidence="4 5" key="1">
    <citation type="journal article" date="2010" name="Int. J. Syst. Evol. Microbiol.">
        <title>Sphingopyxis bauzanensis sp. nov., a psychrophilic bacterium isolated from soil.</title>
        <authorList>
            <person name="Zhang D.C."/>
            <person name="Liu H.C."/>
            <person name="Xin Y.H."/>
            <person name="Zhou Y.G."/>
            <person name="Schinner F."/>
            <person name="Margesin R."/>
        </authorList>
    </citation>
    <scope>NUCLEOTIDE SEQUENCE [LARGE SCALE GENOMIC DNA]</scope>
    <source>
        <strain evidence="4 5">DSM 22271</strain>
    </source>
</reference>
<evidence type="ECO:0000256" key="1">
    <source>
        <dbReference type="SAM" id="Coils"/>
    </source>
</evidence>
<dbReference type="Gene3D" id="3.10.28.10">
    <property type="entry name" value="Homing endonucleases"/>
    <property type="match status" value="1"/>
</dbReference>
<dbReference type="GO" id="GO:0004519">
    <property type="term" value="F:endonuclease activity"/>
    <property type="evidence" value="ECO:0007669"/>
    <property type="project" value="InterPro"/>
</dbReference>
<dbReference type="SUPFAM" id="SSF51294">
    <property type="entry name" value="Hedgehog/intein (Hint) domain"/>
    <property type="match status" value="1"/>
</dbReference>
<dbReference type="OrthoDB" id="5464900at2"/>
<dbReference type="RefSeq" id="WP_088441837.1">
    <property type="nucleotide sequence ID" value="NZ_BMMC01000002.1"/>
</dbReference>
<gene>
    <name evidence="4" type="ORF">CDQ92_13210</name>
</gene>
<feature type="region of interest" description="Disordered" evidence="2">
    <location>
        <begin position="988"/>
        <end position="1023"/>
    </location>
</feature>
<feature type="coiled-coil region" evidence="1">
    <location>
        <begin position="943"/>
        <end position="974"/>
    </location>
</feature>
<organism evidence="4 5">
    <name type="scientific">Sphingopyxis bauzanensis</name>
    <dbReference type="NCBI Taxonomy" id="651663"/>
    <lineage>
        <taxon>Bacteria</taxon>
        <taxon>Pseudomonadati</taxon>
        <taxon>Pseudomonadota</taxon>
        <taxon>Alphaproteobacteria</taxon>
        <taxon>Sphingomonadales</taxon>
        <taxon>Sphingomonadaceae</taxon>
        <taxon>Sphingopyxis</taxon>
    </lineage>
</organism>
<keyword evidence="5" id="KW-1185">Reference proteome</keyword>
<dbReference type="InterPro" id="IPR036844">
    <property type="entry name" value="Hint_dom_sf"/>
</dbReference>
<keyword evidence="1" id="KW-0175">Coiled coil</keyword>
<dbReference type="SUPFAM" id="SSF55608">
    <property type="entry name" value="Homing endonucleases"/>
    <property type="match status" value="1"/>
</dbReference>
<evidence type="ECO:0000313" key="5">
    <source>
        <dbReference type="Proteomes" id="UP000197361"/>
    </source>
</evidence>
<evidence type="ECO:0000256" key="2">
    <source>
        <dbReference type="SAM" id="MobiDB-lite"/>
    </source>
</evidence>
<comment type="caution">
    <text evidence="4">The sequence shown here is derived from an EMBL/GenBank/DDBJ whole genome shotgun (WGS) entry which is preliminary data.</text>
</comment>
<dbReference type="InterPro" id="IPR056909">
    <property type="entry name" value="SU10_portal"/>
</dbReference>
<sequence>MKREPLTEDELLQALQSEATAACGFYDTTVYEEQAEAIKYYQGEPFGDEVDGLSQIVLKDVAETVDYMTISVGRLFVAGDRVCEFEAKDESEAKAVDQATAAMHQIFMQDQDGYRILMDWLKAGLIEKYCATKTAMVEEESISTKVYTGTADDLMAAEERGELPDDAEVTQGEDGTFRVKIKTKAQKTRFYDYPLPSEEFRFSARARHEDDADYLAHVCRKTRSELVEMGFDADMVYELSTEDDLLTDQRRAARDDWQHWRDDNVNPSMQEVTLWEEYIKIDADGDGIAERLKVFRVADKILKQEEVDDHPFVIFTPFPRPHRIVGDGLADKTMDIQRIRSVVARQLMNGMYLSNMPRYWVPQESVNENTYNDLLTVIPGSPVRGKGMAPTPLNAGFDAGRSINVMEFWTGERESRTGITRLNQGLDADALNKMLCVETPVPMASGAYKLLADVEDNDWLIGSDGGSVRVVKAHEIHDPERAYRIRFSSGEEIDAGGEHLWTVQTDNDKRYNKFQTVDTDRLFEMMQGRGLVYIPRVQRPLTGAERELPLDPYLLGTWLGDGSLHAPRITTMEAETVAYTEAWAEEYGGLTIDKQQNSGAAKTYYVKGLYPILRGMKMLKRGDADRDAGIVGKHIPEEYFHASYRQRLELLRGLMDTDGCHHSNALCVFVQKGGKLLDDAVRLIESLGGWPSVRPATAAGCYQVTFSLADCPFRLSRKAEHWRPAKANAATQVVKSIERIAIKPMRCLTVDASDGLFCVGRRFTVTHNTASGTAMMQAQGQQFEEYIARNFAECFARLMWKKYRLVKEFGQPFKLKMDGEYQQVDPAMWPDEPDMVIRVGMGTGRKEYRLALRMQLLDIQREGLEIGMVKKEHLFNNAGAIVRDAGLGQPDDYFVNPAKPELDAEGNPVQEEPKPDPEMAKVEAETQLQANKLQGEQAMSAAKMQMMQQEAALKLQLQREEAEAQAQLARDKATFEAQQAEQRFAFEQEMATRQFQQDSMLAQQRADNDAKMKKYREGGSLAE</sequence>
<name>A0A246JRU8_9SPHN</name>
<dbReference type="Proteomes" id="UP000197361">
    <property type="component" value="Unassembled WGS sequence"/>
</dbReference>
<dbReference type="AlphaFoldDB" id="A0A246JRU8"/>
<proteinExistence type="predicted"/>
<dbReference type="PROSITE" id="PS50819">
    <property type="entry name" value="INTEIN_ENDONUCLEASE"/>
    <property type="match status" value="1"/>
</dbReference>
<dbReference type="EMBL" id="NISK01000003">
    <property type="protein sequence ID" value="OWQ95735.1"/>
    <property type="molecule type" value="Genomic_DNA"/>
</dbReference>
<feature type="domain" description="DOD-type homing endonuclease" evidence="3">
    <location>
        <begin position="554"/>
        <end position="689"/>
    </location>
</feature>
<evidence type="ECO:0000313" key="4">
    <source>
        <dbReference type="EMBL" id="OWQ95735.1"/>
    </source>
</evidence>
<evidence type="ECO:0000259" key="3">
    <source>
        <dbReference type="PROSITE" id="PS50819"/>
    </source>
</evidence>
<protein>
    <recommendedName>
        <fullName evidence="3">DOD-type homing endonuclease domain-containing protein</fullName>
    </recommendedName>
</protein>
<dbReference type="Pfam" id="PF23899">
    <property type="entry name" value="SU10_portal"/>
    <property type="match status" value="1"/>
</dbReference>
<feature type="region of interest" description="Disordered" evidence="2">
    <location>
        <begin position="899"/>
        <end position="919"/>
    </location>
</feature>
<feature type="compositionally biased region" description="Polar residues" evidence="2">
    <location>
        <begin position="991"/>
        <end position="1002"/>
    </location>
</feature>
<accession>A0A246JRU8</accession>
<feature type="compositionally biased region" description="Basic and acidic residues" evidence="2">
    <location>
        <begin position="1006"/>
        <end position="1017"/>
    </location>
</feature>